<reference evidence="2 3" key="1">
    <citation type="journal article" date="2014" name="BMC Genomics">
        <title>Comparative genomics of the major fungal agents of human and animal Sporotrichosis: Sporothrix schenckii and Sporothrix brasiliensis.</title>
        <authorList>
            <person name="Teixeira M.M."/>
            <person name="de Almeida L.G."/>
            <person name="Kubitschek-Barreira P."/>
            <person name="Alves F.L."/>
            <person name="Kioshima E.S."/>
            <person name="Abadio A.K."/>
            <person name="Fernandes L."/>
            <person name="Derengowski L.S."/>
            <person name="Ferreira K.S."/>
            <person name="Souza R.C."/>
            <person name="Ruiz J.C."/>
            <person name="de Andrade N.C."/>
            <person name="Paes H.C."/>
            <person name="Nicola A.M."/>
            <person name="Albuquerque P."/>
            <person name="Gerber A.L."/>
            <person name="Martins V.P."/>
            <person name="Peconick L.D."/>
            <person name="Neto A.V."/>
            <person name="Chaucanez C.B."/>
            <person name="Silva P.A."/>
            <person name="Cunha O.L."/>
            <person name="de Oliveira F.F."/>
            <person name="dos Santos T.C."/>
            <person name="Barros A.L."/>
            <person name="Soares M.A."/>
            <person name="de Oliveira L.M."/>
            <person name="Marini M.M."/>
            <person name="Villalobos-Duno H."/>
            <person name="Cunha M.M."/>
            <person name="de Hoog S."/>
            <person name="da Silveira J.F."/>
            <person name="Henrissat B."/>
            <person name="Nino-Vega G.A."/>
            <person name="Cisalpino P.S."/>
            <person name="Mora-Montes H.M."/>
            <person name="Almeida S.R."/>
            <person name="Stajich J.E."/>
            <person name="Lopes-Bezerra L.M."/>
            <person name="Vasconcelos A.T."/>
            <person name="Felipe M.S."/>
        </authorList>
    </citation>
    <scope>NUCLEOTIDE SEQUENCE [LARGE SCALE GENOMIC DNA]</scope>
    <source>
        <strain evidence="2 3">1099-18</strain>
    </source>
</reference>
<accession>A0A0F2MJF2</accession>
<dbReference type="AlphaFoldDB" id="A0A0F2MJF2"/>
<dbReference type="GeneID" id="27668760"/>
<feature type="compositionally biased region" description="Polar residues" evidence="1">
    <location>
        <begin position="1"/>
        <end position="11"/>
    </location>
</feature>
<comment type="caution">
    <text evidence="2">The sequence shown here is derived from an EMBL/GenBank/DDBJ whole genome shotgun (WGS) entry which is preliminary data.</text>
</comment>
<gene>
    <name evidence="2" type="ORF">SPSK_06788</name>
</gene>
<dbReference type="KEGG" id="ssck:SPSK_06788"/>
<dbReference type="RefSeq" id="XP_016592428.1">
    <property type="nucleotide sequence ID" value="XM_016733483.1"/>
</dbReference>
<reference evidence="2 3" key="2">
    <citation type="journal article" date="2015" name="Eukaryot. Cell">
        <title>Asexual propagation of a virulent clone complex in a human and feline outbreak of sporotrichosis.</title>
        <authorList>
            <person name="Teixeira Mde M."/>
            <person name="Rodrigues A.M."/>
            <person name="Tsui C.K."/>
            <person name="de Almeida L.G."/>
            <person name="Van Diepeningen A.D."/>
            <person name="van den Ende B.G."/>
            <person name="Fernandes G.F."/>
            <person name="Kano R."/>
            <person name="Hamelin R.C."/>
            <person name="Lopes-Bezerra L.M."/>
            <person name="Vasconcelos A.T."/>
            <person name="de Hoog S."/>
            <person name="de Camargo Z.P."/>
            <person name="Felipe M.S."/>
        </authorList>
    </citation>
    <scope>NUCLEOTIDE SEQUENCE [LARGE SCALE GENOMIC DNA]</scope>
    <source>
        <strain evidence="2 3">1099-18</strain>
    </source>
</reference>
<sequence>MRASEQSQPTVFSGDAAGDGRSPQQAKRTCAPLRAWATGPCIHTMGDEWEGAASHKHTLDLKHAANHRPTKAGTVAIKKQSKPLAPPLQAVV</sequence>
<protein>
    <submittedName>
        <fullName evidence="2">Uncharacterized protein</fullName>
    </submittedName>
</protein>
<evidence type="ECO:0000313" key="2">
    <source>
        <dbReference type="EMBL" id="KJR89752.1"/>
    </source>
</evidence>
<dbReference type="EMBL" id="AXCR01000001">
    <property type="protein sequence ID" value="KJR89752.1"/>
    <property type="molecule type" value="Genomic_DNA"/>
</dbReference>
<proteinExistence type="predicted"/>
<evidence type="ECO:0000256" key="1">
    <source>
        <dbReference type="SAM" id="MobiDB-lite"/>
    </source>
</evidence>
<evidence type="ECO:0000313" key="3">
    <source>
        <dbReference type="Proteomes" id="UP000033710"/>
    </source>
</evidence>
<name>A0A0F2MJF2_SPOSC</name>
<dbReference type="VEuPathDB" id="FungiDB:SPSK_06788"/>
<organism evidence="2 3">
    <name type="scientific">Sporothrix schenckii 1099-18</name>
    <dbReference type="NCBI Taxonomy" id="1397361"/>
    <lineage>
        <taxon>Eukaryota</taxon>
        <taxon>Fungi</taxon>
        <taxon>Dikarya</taxon>
        <taxon>Ascomycota</taxon>
        <taxon>Pezizomycotina</taxon>
        <taxon>Sordariomycetes</taxon>
        <taxon>Sordariomycetidae</taxon>
        <taxon>Ophiostomatales</taxon>
        <taxon>Ophiostomataceae</taxon>
        <taxon>Sporothrix</taxon>
    </lineage>
</organism>
<dbReference type="Proteomes" id="UP000033710">
    <property type="component" value="Unassembled WGS sequence"/>
</dbReference>
<feature type="region of interest" description="Disordered" evidence="1">
    <location>
        <begin position="1"/>
        <end position="29"/>
    </location>
</feature>